<feature type="region of interest" description="Disordered" evidence="1">
    <location>
        <begin position="677"/>
        <end position="707"/>
    </location>
</feature>
<dbReference type="OrthoDB" id="120976at2759"/>
<evidence type="ECO:0000313" key="3">
    <source>
        <dbReference type="Proteomes" id="UP000016930"/>
    </source>
</evidence>
<sequence length="707" mass="77669">MFIQASQDTTPRTASYILQRFSSEGCESSGNCRAESEDIVRRADDRQTTTVVSVNSTPPPLPPALWHHRLFRTMGPQEMVPVVDIENPLYCPGAHDTVHSANSGGSQNHPTQIRTHVQNAHQFPSFVDHLECSLDSGDPSDLVYQPIPAAFTSSASRIVTPNATVSVLRRKRRVTSPTPAYSRNLTARVQPRSRSVGRRSGVESFSDLLGPVKYQRSELSLNEDSFELSAKAERLHYFPLPDESCSGALDCSGSSSFRTAGQAHGHRDGTRRKLERKLHLLEGILHVLGSEQAVSAETWVDELYGPKVGTETPRGIDGFVSLLDRLLPGIRLKERVLISRAFTHQEIVNVLGREEIEHLDMRASIADHEGLNLDARGLLHVFGKPNSFLFLKELNLSDTSIRDYDIVHIHHLPRLSHLWLSNTGIGNESIYHLVALRRTLAQLDVSLNPEIDDDVTAPLILLTKLQYLSLLGTAISMVGLRRLTLSSNDRPSKTSLDLEVPRACEDYLYNLHKLYVVQPGPSLIVDPAACEDLLPEDLRRNLDAHAAVNPDISIATTYGGMIVQLTSILSIRKKDLAVRDLVWKIRSGTDEASSSVGQGTVNSESTVIRVCLSKEAGQPVSRGIVYATPRALPQEDPYCSIPLVTQAPRILIDALHWLLLTSPSVVCASLGTGAAADQNVSEPLPSAPRHGTAQIGDVYKATRDRPS</sequence>
<organism evidence="2 3">
    <name type="scientific">Ceriporiopsis subvermispora (strain B)</name>
    <name type="common">White-rot fungus</name>
    <name type="synonym">Gelatoporia subvermispora</name>
    <dbReference type="NCBI Taxonomy" id="914234"/>
    <lineage>
        <taxon>Eukaryota</taxon>
        <taxon>Fungi</taxon>
        <taxon>Dikarya</taxon>
        <taxon>Basidiomycota</taxon>
        <taxon>Agaricomycotina</taxon>
        <taxon>Agaricomycetes</taxon>
        <taxon>Polyporales</taxon>
        <taxon>Gelatoporiaceae</taxon>
        <taxon>Gelatoporia</taxon>
    </lineage>
</organism>
<dbReference type="AlphaFoldDB" id="M2Q9E3"/>
<gene>
    <name evidence="2" type="ORF">CERSUDRAFT_126177</name>
</gene>
<dbReference type="Proteomes" id="UP000016930">
    <property type="component" value="Unassembled WGS sequence"/>
</dbReference>
<evidence type="ECO:0000313" key="2">
    <source>
        <dbReference type="EMBL" id="EMD33463.1"/>
    </source>
</evidence>
<keyword evidence="3" id="KW-1185">Reference proteome</keyword>
<protein>
    <submittedName>
        <fullName evidence="2">Uncharacterized protein</fullName>
    </submittedName>
</protein>
<dbReference type="HOGENOM" id="CLU_021986_0_0_1"/>
<dbReference type="SUPFAM" id="SSF52047">
    <property type="entry name" value="RNI-like"/>
    <property type="match status" value="1"/>
</dbReference>
<proteinExistence type="predicted"/>
<dbReference type="Gene3D" id="3.80.10.10">
    <property type="entry name" value="Ribonuclease Inhibitor"/>
    <property type="match status" value="1"/>
</dbReference>
<dbReference type="EMBL" id="KB445806">
    <property type="protein sequence ID" value="EMD33463.1"/>
    <property type="molecule type" value="Genomic_DNA"/>
</dbReference>
<dbReference type="STRING" id="914234.M2Q9E3"/>
<evidence type="ECO:0000256" key="1">
    <source>
        <dbReference type="SAM" id="MobiDB-lite"/>
    </source>
</evidence>
<name>M2Q9E3_CERS8</name>
<dbReference type="InterPro" id="IPR032675">
    <property type="entry name" value="LRR_dom_sf"/>
</dbReference>
<accession>M2Q9E3</accession>
<reference evidence="2 3" key="1">
    <citation type="journal article" date="2012" name="Proc. Natl. Acad. Sci. U.S.A.">
        <title>Comparative genomics of Ceriporiopsis subvermispora and Phanerochaete chrysosporium provide insight into selective ligninolysis.</title>
        <authorList>
            <person name="Fernandez-Fueyo E."/>
            <person name="Ruiz-Duenas F.J."/>
            <person name="Ferreira P."/>
            <person name="Floudas D."/>
            <person name="Hibbett D.S."/>
            <person name="Canessa P."/>
            <person name="Larrondo L.F."/>
            <person name="James T.Y."/>
            <person name="Seelenfreund D."/>
            <person name="Lobos S."/>
            <person name="Polanco R."/>
            <person name="Tello M."/>
            <person name="Honda Y."/>
            <person name="Watanabe T."/>
            <person name="Watanabe T."/>
            <person name="Ryu J.S."/>
            <person name="Kubicek C.P."/>
            <person name="Schmoll M."/>
            <person name="Gaskell J."/>
            <person name="Hammel K.E."/>
            <person name="St John F.J."/>
            <person name="Vanden Wymelenberg A."/>
            <person name="Sabat G."/>
            <person name="Splinter BonDurant S."/>
            <person name="Syed K."/>
            <person name="Yadav J.S."/>
            <person name="Doddapaneni H."/>
            <person name="Subramanian V."/>
            <person name="Lavin J.L."/>
            <person name="Oguiza J.A."/>
            <person name="Perez G."/>
            <person name="Pisabarro A.G."/>
            <person name="Ramirez L."/>
            <person name="Santoyo F."/>
            <person name="Master E."/>
            <person name="Coutinho P.M."/>
            <person name="Henrissat B."/>
            <person name="Lombard V."/>
            <person name="Magnuson J.K."/>
            <person name="Kuees U."/>
            <person name="Hori C."/>
            <person name="Igarashi K."/>
            <person name="Samejima M."/>
            <person name="Held B.W."/>
            <person name="Barry K.W."/>
            <person name="LaButti K.M."/>
            <person name="Lapidus A."/>
            <person name="Lindquist E.A."/>
            <person name="Lucas S.M."/>
            <person name="Riley R."/>
            <person name="Salamov A.A."/>
            <person name="Hoffmeister D."/>
            <person name="Schwenk D."/>
            <person name="Hadar Y."/>
            <person name="Yarden O."/>
            <person name="de Vries R.P."/>
            <person name="Wiebenga A."/>
            <person name="Stenlid J."/>
            <person name="Eastwood D."/>
            <person name="Grigoriev I.V."/>
            <person name="Berka R.M."/>
            <person name="Blanchette R.A."/>
            <person name="Kersten P."/>
            <person name="Martinez A.T."/>
            <person name="Vicuna R."/>
            <person name="Cullen D."/>
        </authorList>
    </citation>
    <scope>NUCLEOTIDE SEQUENCE [LARGE SCALE GENOMIC DNA]</scope>
    <source>
        <strain evidence="2 3">B</strain>
    </source>
</reference>